<comment type="caution">
    <text evidence="1">The sequence shown here is derived from an EMBL/GenBank/DDBJ whole genome shotgun (WGS) entry which is preliminary data.</text>
</comment>
<sequence length="54" mass="5945">MKQEENFKKCGKKSIKKMALLLVTTSFLLVLVLPVQAKDSTLGKAKLQEHTGTA</sequence>
<dbReference type="AlphaFoldDB" id="A0AAP3ZY27"/>
<protein>
    <submittedName>
        <fullName evidence="1">Uncharacterized protein</fullName>
    </submittedName>
</protein>
<evidence type="ECO:0000313" key="2">
    <source>
        <dbReference type="Proteomes" id="UP001229409"/>
    </source>
</evidence>
<reference evidence="1" key="1">
    <citation type="submission" date="2023-04" db="EMBL/GenBank/DDBJ databases">
        <title>Uncovering the Secrets of Slow-Growing Bacteria in Tropical Savanna Soil through Cultivation and Genomic Analysis.</title>
        <authorList>
            <person name="Goncalves O.S."/>
            <person name="Santana M.F."/>
        </authorList>
    </citation>
    <scope>NUCLEOTIDE SEQUENCE</scope>
    <source>
        <strain evidence="1">ANTI</strain>
    </source>
</reference>
<accession>A0AAP3ZY27</accession>
<name>A0AAP3ZY27_PAEPO</name>
<dbReference type="RefSeq" id="WP_155613699.1">
    <property type="nucleotide sequence ID" value="NZ_JARVWT010000003.1"/>
</dbReference>
<dbReference type="Proteomes" id="UP001229409">
    <property type="component" value="Unassembled WGS sequence"/>
</dbReference>
<dbReference type="EMBL" id="JARVWT010000003">
    <property type="protein sequence ID" value="MDH2331186.1"/>
    <property type="molecule type" value="Genomic_DNA"/>
</dbReference>
<gene>
    <name evidence="1" type="ORF">QDS18_09905</name>
</gene>
<organism evidence="1 2">
    <name type="scientific">Paenibacillus polymyxa</name>
    <name type="common">Bacillus polymyxa</name>
    <dbReference type="NCBI Taxonomy" id="1406"/>
    <lineage>
        <taxon>Bacteria</taxon>
        <taxon>Bacillati</taxon>
        <taxon>Bacillota</taxon>
        <taxon>Bacilli</taxon>
        <taxon>Bacillales</taxon>
        <taxon>Paenibacillaceae</taxon>
        <taxon>Paenibacillus</taxon>
    </lineage>
</organism>
<evidence type="ECO:0000313" key="1">
    <source>
        <dbReference type="EMBL" id="MDH2331186.1"/>
    </source>
</evidence>
<proteinExistence type="predicted"/>